<protein>
    <submittedName>
        <fullName evidence="4">15058_t:CDS:1</fullName>
    </submittedName>
</protein>
<feature type="repeat" description="TPR" evidence="3">
    <location>
        <begin position="361"/>
        <end position="394"/>
    </location>
</feature>
<dbReference type="EMBL" id="CAJVQB010001629">
    <property type="protein sequence ID" value="CAG8543839.1"/>
    <property type="molecule type" value="Genomic_DNA"/>
</dbReference>
<dbReference type="Proteomes" id="UP000789901">
    <property type="component" value="Unassembled WGS sequence"/>
</dbReference>
<feature type="repeat" description="TPR" evidence="3">
    <location>
        <begin position="187"/>
        <end position="220"/>
    </location>
</feature>
<keyword evidence="2 3" id="KW-0802">TPR repeat</keyword>
<dbReference type="SMART" id="SM00028">
    <property type="entry name" value="TPR"/>
    <property type="match status" value="14"/>
</dbReference>
<dbReference type="Gene3D" id="1.25.40.10">
    <property type="entry name" value="Tetratricopeptide repeat domain"/>
    <property type="match status" value="6"/>
</dbReference>
<feature type="repeat" description="TPR" evidence="3">
    <location>
        <begin position="260"/>
        <end position="293"/>
    </location>
</feature>
<dbReference type="PANTHER" id="PTHR44858:SF1">
    <property type="entry name" value="UDP-N-ACETYLGLUCOSAMINE--PEPTIDE N-ACETYLGLUCOSAMINYLTRANSFERASE SPINDLY-RELATED"/>
    <property type="match status" value="1"/>
</dbReference>
<evidence type="ECO:0000256" key="1">
    <source>
        <dbReference type="ARBA" id="ARBA00022737"/>
    </source>
</evidence>
<sequence length="685" mass="79413">MNFLSKKAKSSQLFNPTRRKATQALKAGQYAEAIKYYDGLIETNPESVSMRCDRGEAYLFLNEYEKAKEDLDIYVNKRPEDERGYYLRGIANDRLNLRSDALNDLSRALRIKDDNPLALEALKICARHNYDFGNHDKAFKELNSILQRSANDAWALETRGRMYYENKQYQEALNDFNSLLFIQPNNVNILELRGTTYRKLNNSKDALNDFSQALRLNPNDPNILIKQALIMRNQVYTQLNRYDDAIKGLTKTLNANPNDINALSDRGKNYMALNKRSEAMSDLTRALFINPNHVQALLTRAKLYRMQEMYSEALHDLNVAIKIDPMNPKLLRSRGKIFTLMGEYYNAIQDLNMANAKERRSSSFKYRGKSFLMLKKYQEAIDDFTEALNLDPTKLSIYGDRKIHKEQKNYEKAIEVLTKGLENASGNKNMLHLYVVRGDINRLRKEYEESLKDLDEAISLNVDDMEIDNDESTDDKKYNTLALCYRGSIHRNNKNYDNALKDLDGSLKNDPRNIFALCERGAVYRDKGNFKDAWNDIENALKLSEENEDYLDINKSKDKLSKNLVVILEKNIASFRGNKTCYECLECVKNSKHKNGAAVILSTIKENAFDLENISLMIYKTLINVDNINENLKGNCRFYFEQTIYLSKSIDKILLEIEQDQYEQYLASKIVKLVKQENGYNYIPY</sequence>
<dbReference type="PROSITE" id="PS50005">
    <property type="entry name" value="TPR"/>
    <property type="match status" value="8"/>
</dbReference>
<dbReference type="InterPro" id="IPR019734">
    <property type="entry name" value="TPR_rpt"/>
</dbReference>
<dbReference type="Pfam" id="PF07719">
    <property type="entry name" value="TPR_2"/>
    <property type="match status" value="1"/>
</dbReference>
<dbReference type="InterPro" id="IPR050498">
    <property type="entry name" value="Ycf3"/>
</dbReference>
<feature type="repeat" description="TPR" evidence="3">
    <location>
        <begin position="294"/>
        <end position="327"/>
    </location>
</feature>
<dbReference type="InterPro" id="IPR013105">
    <property type="entry name" value="TPR_2"/>
</dbReference>
<dbReference type="Pfam" id="PF13181">
    <property type="entry name" value="TPR_8"/>
    <property type="match status" value="1"/>
</dbReference>
<evidence type="ECO:0000256" key="2">
    <source>
        <dbReference type="ARBA" id="ARBA00022803"/>
    </source>
</evidence>
<evidence type="ECO:0000313" key="4">
    <source>
        <dbReference type="EMBL" id="CAG8543839.1"/>
    </source>
</evidence>
<dbReference type="SUPFAM" id="SSF48452">
    <property type="entry name" value="TPR-like"/>
    <property type="match status" value="3"/>
</dbReference>
<keyword evidence="5" id="KW-1185">Reference proteome</keyword>
<accession>A0ABM8W786</accession>
<evidence type="ECO:0000313" key="5">
    <source>
        <dbReference type="Proteomes" id="UP000789901"/>
    </source>
</evidence>
<gene>
    <name evidence="4" type="ORF">GMARGA_LOCUS4217</name>
</gene>
<evidence type="ECO:0000256" key="3">
    <source>
        <dbReference type="PROSITE-ProRule" id="PRU00339"/>
    </source>
</evidence>
<dbReference type="InterPro" id="IPR011990">
    <property type="entry name" value="TPR-like_helical_dom_sf"/>
</dbReference>
<reference evidence="4 5" key="1">
    <citation type="submission" date="2021-06" db="EMBL/GenBank/DDBJ databases">
        <authorList>
            <person name="Kallberg Y."/>
            <person name="Tangrot J."/>
            <person name="Rosling A."/>
        </authorList>
    </citation>
    <scope>NUCLEOTIDE SEQUENCE [LARGE SCALE GENOMIC DNA]</scope>
    <source>
        <strain evidence="4 5">120-4 pot B 10/14</strain>
    </source>
</reference>
<organism evidence="4 5">
    <name type="scientific">Gigaspora margarita</name>
    <dbReference type="NCBI Taxonomy" id="4874"/>
    <lineage>
        <taxon>Eukaryota</taxon>
        <taxon>Fungi</taxon>
        <taxon>Fungi incertae sedis</taxon>
        <taxon>Mucoromycota</taxon>
        <taxon>Glomeromycotina</taxon>
        <taxon>Glomeromycetes</taxon>
        <taxon>Diversisporales</taxon>
        <taxon>Gigasporaceae</taxon>
        <taxon>Gigaspora</taxon>
    </lineage>
</organism>
<feature type="repeat" description="TPR" evidence="3">
    <location>
        <begin position="153"/>
        <end position="186"/>
    </location>
</feature>
<dbReference type="PANTHER" id="PTHR44858">
    <property type="entry name" value="TETRATRICOPEPTIDE REPEAT PROTEIN 6"/>
    <property type="match status" value="1"/>
</dbReference>
<feature type="repeat" description="TPR" evidence="3">
    <location>
        <begin position="480"/>
        <end position="513"/>
    </location>
</feature>
<proteinExistence type="predicted"/>
<feature type="repeat" description="TPR" evidence="3">
    <location>
        <begin position="226"/>
        <end position="259"/>
    </location>
</feature>
<dbReference type="Pfam" id="PF14559">
    <property type="entry name" value="TPR_19"/>
    <property type="match status" value="1"/>
</dbReference>
<name>A0ABM8W786_GIGMA</name>
<feature type="repeat" description="TPR" evidence="3">
    <location>
        <begin position="514"/>
        <end position="547"/>
    </location>
</feature>
<keyword evidence="1" id="KW-0677">Repeat</keyword>
<comment type="caution">
    <text evidence="4">The sequence shown here is derived from an EMBL/GenBank/DDBJ whole genome shotgun (WGS) entry which is preliminary data.</text>
</comment>